<proteinExistence type="predicted"/>
<evidence type="ECO:0000313" key="1">
    <source>
        <dbReference type="EMBL" id="MBK5072578.1"/>
    </source>
</evidence>
<evidence type="ECO:0000313" key="4">
    <source>
        <dbReference type="Proteomes" id="UP001296969"/>
    </source>
</evidence>
<dbReference type="Proteomes" id="UP001296969">
    <property type="component" value="Unassembled WGS sequence"/>
</dbReference>
<accession>A0A9D7AH83</accession>
<gene>
    <name evidence="2" type="ORF">I2492_06085</name>
    <name evidence="1" type="ORF">I2493_06085</name>
</gene>
<protein>
    <submittedName>
        <fullName evidence="2">Phage tail protein</fullName>
    </submittedName>
</protein>
<dbReference type="RefSeq" id="WP_228397634.1">
    <property type="nucleotide sequence ID" value="NZ_JADRCP010000001.1"/>
</dbReference>
<comment type="caution">
    <text evidence="2">The sequence shown here is derived from an EMBL/GenBank/DDBJ whole genome shotgun (WGS) entry which is preliminary data.</text>
</comment>
<keyword evidence="4" id="KW-1185">Reference proteome</keyword>
<dbReference type="EMBL" id="JADRCP010000001">
    <property type="protein sequence ID" value="MBK5175887.1"/>
    <property type="molecule type" value="Genomic_DNA"/>
</dbReference>
<evidence type="ECO:0000313" key="2">
    <source>
        <dbReference type="EMBL" id="MBK5175887.1"/>
    </source>
</evidence>
<reference evidence="2 4" key="1">
    <citation type="submission" date="2020-11" db="EMBL/GenBank/DDBJ databases">
        <title>Insectihabitans protaetiae gen. nov. sp. nov. and Insectihabitans allomyrinae sp. nov., isolated from larvae of Protaetia brevitarsis seulensis and Allomyrina dichotoma, respectively.</title>
        <authorList>
            <person name="Lee S.D."/>
            <person name="Byeon Y.-S."/>
            <person name="Kim S.-M."/>
            <person name="Yang H.L."/>
            <person name="Kim I.S."/>
        </authorList>
    </citation>
    <scope>NUCLEOTIDE SEQUENCE</scope>
    <source>
        <strain evidence="2">CWB-B4</strain>
        <strain evidence="1 4">CWB-B43</strain>
    </source>
</reference>
<name>A0A9D7AH83_9GAMM</name>
<evidence type="ECO:0000313" key="3">
    <source>
        <dbReference type="Proteomes" id="UP000807542"/>
    </source>
</evidence>
<organism evidence="2 3">
    <name type="scientific">Limnobaculum xujianqingii</name>
    <dbReference type="NCBI Taxonomy" id="2738837"/>
    <lineage>
        <taxon>Bacteria</taxon>
        <taxon>Pseudomonadati</taxon>
        <taxon>Pseudomonadota</taxon>
        <taxon>Gammaproteobacteria</taxon>
        <taxon>Enterobacterales</taxon>
        <taxon>Budviciaceae</taxon>
        <taxon>Limnobaculum</taxon>
    </lineage>
</organism>
<dbReference type="Proteomes" id="UP000807542">
    <property type="component" value="Unassembled WGS sequence"/>
</dbReference>
<sequence length="395" mass="43857">MTTLIPWLAAPNWAEGITETLEWKTSILQSSSGAEQRVARRLSPRRSYELSVITAGNDRAAFENALARAGGMTWTIPAWPDIAELAVTCPVGSLIIPVITTGRNFTAGGKLLIQSAQGWLSRYEVADIRLVMSDRLVLASGTAQQWSAGTLIYPAYQAFLTNPPAISRKTDALMSARVRFQVMGANDYPAVNNLPLYRSHPILEHDPDWSDELTAEYNRMMLELDNGTGIPFRTDTAQRAFTVQQHVWVAAGRYVQGALRSLFWYLRGSQRSLWIRSQSNDLEPISPLNGNILDVQFVGLSDFGLMPGRQDIAIRLADGAYLYRRITAVNRRTSISDRLILDGAPVQVPLSHIVSISFMSLCRQNSDSVDWEHQTDADGVATISTTFRGVRDELE</sequence>
<dbReference type="AlphaFoldDB" id="A0A9D7AH83"/>
<dbReference type="EMBL" id="JADRCQ010000001">
    <property type="protein sequence ID" value="MBK5072578.1"/>
    <property type="molecule type" value="Genomic_DNA"/>
</dbReference>